<dbReference type="Pfam" id="PF07734">
    <property type="entry name" value="FBA_1"/>
    <property type="match status" value="1"/>
</dbReference>
<protein>
    <recommendedName>
        <fullName evidence="1">F-box domain-containing protein</fullName>
    </recommendedName>
</protein>
<dbReference type="EMBL" id="JAUIZM010000005">
    <property type="protein sequence ID" value="KAK1384794.1"/>
    <property type="molecule type" value="Genomic_DNA"/>
</dbReference>
<name>A0AAD8IGX9_9APIA</name>
<accession>A0AAD8IGX9</accession>
<dbReference type="SUPFAM" id="SSF50965">
    <property type="entry name" value="Galactose oxidase, central domain"/>
    <property type="match status" value="1"/>
</dbReference>
<comment type="caution">
    <text evidence="2">The sequence shown here is derived from an EMBL/GenBank/DDBJ whole genome shotgun (WGS) entry which is preliminary data.</text>
</comment>
<dbReference type="Pfam" id="PF00646">
    <property type="entry name" value="F-box"/>
    <property type="match status" value="1"/>
</dbReference>
<dbReference type="InterPro" id="IPR001810">
    <property type="entry name" value="F-box_dom"/>
</dbReference>
<feature type="domain" description="F-box" evidence="1">
    <location>
        <begin position="1"/>
        <end position="47"/>
    </location>
</feature>
<dbReference type="PROSITE" id="PS50181">
    <property type="entry name" value="FBOX"/>
    <property type="match status" value="1"/>
</dbReference>
<keyword evidence="3" id="KW-1185">Reference proteome</keyword>
<evidence type="ECO:0000313" key="2">
    <source>
        <dbReference type="EMBL" id="KAK1384794.1"/>
    </source>
</evidence>
<reference evidence="2" key="1">
    <citation type="submission" date="2023-02" db="EMBL/GenBank/DDBJ databases">
        <title>Genome of toxic invasive species Heracleum sosnowskyi carries increased number of genes despite the absence of recent whole-genome duplications.</title>
        <authorList>
            <person name="Schelkunov M."/>
            <person name="Shtratnikova V."/>
            <person name="Makarenko M."/>
            <person name="Klepikova A."/>
            <person name="Omelchenko D."/>
            <person name="Novikova G."/>
            <person name="Obukhova E."/>
            <person name="Bogdanov V."/>
            <person name="Penin A."/>
            <person name="Logacheva M."/>
        </authorList>
    </citation>
    <scope>NUCLEOTIDE SEQUENCE</scope>
    <source>
        <strain evidence="2">Hsosn_3</strain>
        <tissue evidence="2">Leaf</tissue>
    </source>
</reference>
<dbReference type="InterPro" id="IPR036047">
    <property type="entry name" value="F-box-like_dom_sf"/>
</dbReference>
<gene>
    <name evidence="2" type="ORF">POM88_022529</name>
</gene>
<sequence length="468" mass="52942">MSSTGVLPVDLLEEIFTRLPVKSLITLTIICKSWLALITSQSFAKTHLSRYHLNPNTHLLLLHRPCRETIAIAKLNFLEIPRIVVSPIPISETPPAEALSNSLTPICCARNVQAYQESKNSLLRLVGSINGLVSFSRPTLRPTNVVIWNPATHKFRDVAVSHLNLSNPLRIYVAFGYDCVGDDYKVVCIYRFRIMNRPEMSFRFRMYSCKDDSWKELEPGFDFNLGFLKGCVTVKGNPFWAGVYNEDDIWLTVDVRTEVIRVFSGPEYVKSAVTTTSIVALGDNATQIVYSHGTELGDMIRVYALEENSGTWTLMYAIESMGLQMPVHLECYKDGRFVTKDRYGKLFTYDLASEAIKDLGIGEGMEAHYMTINYIESLVAIAGMERVREGAAQEAGQAGQETGLSANDRKDRVNLLEKYQKQGWWQTVEGCWLSIKVKKYTRTERINMAGVMLQQFDCCIILKTFLLC</sequence>
<dbReference type="InterPro" id="IPR011043">
    <property type="entry name" value="Gal_Oxase/kelch_b-propeller"/>
</dbReference>
<evidence type="ECO:0000259" key="1">
    <source>
        <dbReference type="PROSITE" id="PS50181"/>
    </source>
</evidence>
<reference evidence="2" key="2">
    <citation type="submission" date="2023-05" db="EMBL/GenBank/DDBJ databases">
        <authorList>
            <person name="Schelkunov M.I."/>
        </authorList>
    </citation>
    <scope>NUCLEOTIDE SEQUENCE</scope>
    <source>
        <strain evidence="2">Hsosn_3</strain>
        <tissue evidence="2">Leaf</tissue>
    </source>
</reference>
<organism evidence="2 3">
    <name type="scientific">Heracleum sosnowskyi</name>
    <dbReference type="NCBI Taxonomy" id="360622"/>
    <lineage>
        <taxon>Eukaryota</taxon>
        <taxon>Viridiplantae</taxon>
        <taxon>Streptophyta</taxon>
        <taxon>Embryophyta</taxon>
        <taxon>Tracheophyta</taxon>
        <taxon>Spermatophyta</taxon>
        <taxon>Magnoliopsida</taxon>
        <taxon>eudicotyledons</taxon>
        <taxon>Gunneridae</taxon>
        <taxon>Pentapetalae</taxon>
        <taxon>asterids</taxon>
        <taxon>campanulids</taxon>
        <taxon>Apiales</taxon>
        <taxon>Apiaceae</taxon>
        <taxon>Apioideae</taxon>
        <taxon>apioid superclade</taxon>
        <taxon>Tordylieae</taxon>
        <taxon>Tordyliinae</taxon>
        <taxon>Heracleum</taxon>
    </lineage>
</organism>
<dbReference type="SMART" id="SM00256">
    <property type="entry name" value="FBOX"/>
    <property type="match status" value="1"/>
</dbReference>
<dbReference type="InterPro" id="IPR017451">
    <property type="entry name" value="F-box-assoc_interact_dom"/>
</dbReference>
<dbReference type="Gene3D" id="1.20.1280.50">
    <property type="match status" value="1"/>
</dbReference>
<dbReference type="NCBIfam" id="TIGR01640">
    <property type="entry name" value="F_box_assoc_1"/>
    <property type="match status" value="1"/>
</dbReference>
<dbReference type="AlphaFoldDB" id="A0AAD8IGX9"/>
<dbReference type="InterPro" id="IPR050796">
    <property type="entry name" value="SCF_F-box_component"/>
</dbReference>
<dbReference type="SUPFAM" id="SSF81383">
    <property type="entry name" value="F-box domain"/>
    <property type="match status" value="1"/>
</dbReference>
<evidence type="ECO:0000313" key="3">
    <source>
        <dbReference type="Proteomes" id="UP001237642"/>
    </source>
</evidence>
<dbReference type="CDD" id="cd22157">
    <property type="entry name" value="F-box_AtFBW1-like"/>
    <property type="match status" value="1"/>
</dbReference>
<dbReference type="Proteomes" id="UP001237642">
    <property type="component" value="Unassembled WGS sequence"/>
</dbReference>
<proteinExistence type="predicted"/>
<dbReference type="PANTHER" id="PTHR31672:SF13">
    <property type="entry name" value="F-BOX PROTEIN CPR30-LIKE"/>
    <property type="match status" value="1"/>
</dbReference>
<dbReference type="InterPro" id="IPR006527">
    <property type="entry name" value="F-box-assoc_dom_typ1"/>
</dbReference>
<dbReference type="PANTHER" id="PTHR31672">
    <property type="entry name" value="BNACNNG10540D PROTEIN"/>
    <property type="match status" value="1"/>
</dbReference>